<accession>A0ABU5I9I7</accession>
<dbReference type="Pfam" id="PF04295">
    <property type="entry name" value="GD_AH_second"/>
    <property type="match status" value="1"/>
</dbReference>
<evidence type="ECO:0000256" key="2">
    <source>
        <dbReference type="ARBA" id="ARBA00023239"/>
    </source>
</evidence>
<dbReference type="PANTHER" id="PTHR30536">
    <property type="entry name" value="ALTRONATE/GALACTARATE DEHYDRATASE"/>
    <property type="match status" value="1"/>
</dbReference>
<dbReference type="InterPro" id="IPR052172">
    <property type="entry name" value="UxaA_altronate/galactarate_dh"/>
</dbReference>
<dbReference type="InterPro" id="IPR048332">
    <property type="entry name" value="GD_AH_C"/>
</dbReference>
<dbReference type="Pfam" id="PF08666">
    <property type="entry name" value="SAF"/>
    <property type="match status" value="1"/>
</dbReference>
<reference evidence="4 5" key="1">
    <citation type="submission" date="2023-11" db="EMBL/GenBank/DDBJ databases">
        <title>Draft genome of Azohydromonas lata strain H1 (DSM1123), a polyhydroxyalkanoate producer.</title>
        <authorList>
            <person name="Traversa D."/>
            <person name="D'Addabbo P."/>
            <person name="Pazzani C."/>
            <person name="Manzari C."/>
            <person name="Chiara M."/>
            <person name="Scrascia M."/>
        </authorList>
    </citation>
    <scope>NUCLEOTIDE SEQUENCE [LARGE SCALE GENOMIC DNA]</scope>
    <source>
        <strain evidence="4 5">H1</strain>
    </source>
</reference>
<comment type="similarity">
    <text evidence="1">Belongs to the UxaA family.</text>
</comment>
<evidence type="ECO:0000259" key="3">
    <source>
        <dbReference type="SMART" id="SM00858"/>
    </source>
</evidence>
<dbReference type="InterPro" id="IPR013974">
    <property type="entry name" value="SAF"/>
</dbReference>
<gene>
    <name evidence="4" type="ORF">SM757_04170</name>
</gene>
<dbReference type="Proteomes" id="UP001293718">
    <property type="component" value="Unassembled WGS sequence"/>
</dbReference>
<protein>
    <submittedName>
        <fullName evidence="4">Altronate dehydratase family protein</fullName>
    </submittedName>
</protein>
<dbReference type="SMART" id="SM00858">
    <property type="entry name" value="SAF"/>
    <property type="match status" value="1"/>
</dbReference>
<evidence type="ECO:0000313" key="5">
    <source>
        <dbReference type="Proteomes" id="UP001293718"/>
    </source>
</evidence>
<dbReference type="PANTHER" id="PTHR30536:SF5">
    <property type="entry name" value="ALTRONATE DEHYDRATASE"/>
    <property type="match status" value="1"/>
</dbReference>
<organism evidence="4 5">
    <name type="scientific">Azohydromonas lata</name>
    <dbReference type="NCBI Taxonomy" id="45677"/>
    <lineage>
        <taxon>Bacteria</taxon>
        <taxon>Pseudomonadati</taxon>
        <taxon>Pseudomonadota</taxon>
        <taxon>Betaproteobacteria</taxon>
        <taxon>Burkholderiales</taxon>
        <taxon>Sphaerotilaceae</taxon>
        <taxon>Azohydromonas</taxon>
    </lineage>
</organism>
<dbReference type="Pfam" id="PF20629">
    <property type="entry name" value="GD_AH_C"/>
    <property type="match status" value="1"/>
</dbReference>
<proteinExistence type="inferred from homology"/>
<keyword evidence="5" id="KW-1185">Reference proteome</keyword>
<evidence type="ECO:0000256" key="1">
    <source>
        <dbReference type="ARBA" id="ARBA00010986"/>
    </source>
</evidence>
<dbReference type="EMBL" id="JAXOJX010000003">
    <property type="protein sequence ID" value="MDZ5455764.1"/>
    <property type="molecule type" value="Genomic_DNA"/>
</dbReference>
<dbReference type="Gene3D" id="2.30.130.110">
    <property type="match status" value="1"/>
</dbReference>
<comment type="caution">
    <text evidence="4">The sequence shown here is derived from an EMBL/GenBank/DDBJ whole genome shotgun (WGS) entry which is preliminary data.</text>
</comment>
<dbReference type="RefSeq" id="WP_322464447.1">
    <property type="nucleotide sequence ID" value="NZ_JAXOJX010000003.1"/>
</dbReference>
<dbReference type="InterPro" id="IPR007392">
    <property type="entry name" value="GD_AH_second"/>
</dbReference>
<dbReference type="CDD" id="cd11613">
    <property type="entry name" value="SAF_AH_GD"/>
    <property type="match status" value="1"/>
</dbReference>
<sequence length="504" mass="51860">MNTPTRMTIRLHAQDNAVVAARPLAAGMALADEGIQVQQDVPAGHKLAARPLRAGEAVRLGDAVIGVAAADTLAGVWLHGHNVTAGGDVEAKSVAAALAPVNEPAAFQGIVRADGRVATRNCIGVFVVGNCGATAARRVADWFTPKRLAAFANVDGVVPFVHEIGCGMEMTGEPMDLLRRTIAGTIRNPNIAGALVIALGCERNNLQGFLDQEKLVRGPMLHTLVMQDIGGTQATIDAGIAAVQAMLPAANDVRRETVPVSKLVVGLHAASPDGFSAACANLALGAAVDLLRRHGGTALVAGSSDLALAGPGFTARAATPDVAEQLAQRAHTWHAYTTGRDTQINRRARADGASGGLTTAAEKALGNLRCAGSGTVDGVIRFADPVTASGLVFMDAPTQEAVAVTGQIASGATLVAMTTGQGTVFGSQMVPVVKLASHGALFERMADDLDMDCQPVVDGTASVDEMGRAIFERLLRHASGEKTCAEDLGVGENEFVPWPIGVLA</sequence>
<feature type="domain" description="SAF" evidence="3">
    <location>
        <begin position="15"/>
        <end position="84"/>
    </location>
</feature>
<evidence type="ECO:0000313" key="4">
    <source>
        <dbReference type="EMBL" id="MDZ5455764.1"/>
    </source>
</evidence>
<dbReference type="InterPro" id="IPR044144">
    <property type="entry name" value="SAF_UxaA/GarD"/>
</dbReference>
<keyword evidence="2" id="KW-0456">Lyase</keyword>
<name>A0ABU5I9I7_9BURK</name>